<dbReference type="FunFam" id="3.30.160.110:FF:000001">
    <property type="entry name" value="Siroheme synthase"/>
    <property type="match status" value="1"/>
</dbReference>
<keyword evidence="6 16" id="KW-0808">Transferase</keyword>
<keyword evidence="23" id="KW-1185">Reference proteome</keyword>
<dbReference type="Gene3D" id="3.30.160.110">
    <property type="entry name" value="Siroheme synthase, domain 2"/>
    <property type="match status" value="1"/>
</dbReference>
<feature type="modified residue" description="Phosphoserine" evidence="16">
    <location>
        <position position="128"/>
    </location>
</feature>
<reference evidence="22 23" key="1">
    <citation type="submission" date="2016-09" db="EMBL/GenBank/DDBJ databases">
        <authorList>
            <person name="Doonan J."/>
            <person name="Pachebat J.A."/>
            <person name="Golyshin P.N."/>
            <person name="Denman S."/>
            <person name="Mcdonald J.E."/>
        </authorList>
    </citation>
    <scope>NUCLEOTIDE SEQUENCE [LARGE SCALE GENOMIC DNA]</scope>
    <source>
        <strain evidence="22 23">NCPPB 3934</strain>
    </source>
</reference>
<dbReference type="Proteomes" id="UP000285648">
    <property type="component" value="Unassembled WGS sequence"/>
</dbReference>
<dbReference type="InterPro" id="IPR036291">
    <property type="entry name" value="NAD(P)-bd_dom_sf"/>
</dbReference>
<dbReference type="PANTHER" id="PTHR45790:SF1">
    <property type="entry name" value="SIROHEME SYNTHASE"/>
    <property type="match status" value="1"/>
</dbReference>
<comment type="catalytic activity">
    <reaction evidence="14 16">
        <text>precorrin-2 + NAD(+) = sirohydrochlorin + NADH + 2 H(+)</text>
        <dbReference type="Rhea" id="RHEA:15613"/>
        <dbReference type="ChEBI" id="CHEBI:15378"/>
        <dbReference type="ChEBI" id="CHEBI:57540"/>
        <dbReference type="ChEBI" id="CHEBI:57945"/>
        <dbReference type="ChEBI" id="CHEBI:58351"/>
        <dbReference type="ChEBI" id="CHEBI:58827"/>
        <dbReference type="EC" id="1.3.1.76"/>
    </reaction>
</comment>
<dbReference type="Pfam" id="PF00590">
    <property type="entry name" value="TP_methylase"/>
    <property type="match status" value="1"/>
</dbReference>
<feature type="binding site" evidence="16">
    <location>
        <position position="418"/>
    </location>
    <ligand>
        <name>S-adenosyl-L-methionine</name>
        <dbReference type="ChEBI" id="CHEBI:59789"/>
    </ligand>
</feature>
<dbReference type="AlphaFoldDB" id="A0A421DP73"/>
<evidence type="ECO:0000256" key="16">
    <source>
        <dbReference type="HAMAP-Rule" id="MF_01646"/>
    </source>
</evidence>
<evidence type="ECO:0000256" key="12">
    <source>
        <dbReference type="ARBA" id="ARBA00023268"/>
    </source>
</evidence>
<evidence type="ECO:0000256" key="4">
    <source>
        <dbReference type="ARBA" id="ARBA00022573"/>
    </source>
</evidence>
<dbReference type="InterPro" id="IPR028281">
    <property type="entry name" value="Sirohaem_synthase_central"/>
</dbReference>
<evidence type="ECO:0000256" key="3">
    <source>
        <dbReference type="ARBA" id="ARBA00022553"/>
    </source>
</evidence>
<organism evidence="22 23">
    <name type="scientific">Brenneria alni</name>
    <dbReference type="NCBI Taxonomy" id="71656"/>
    <lineage>
        <taxon>Bacteria</taxon>
        <taxon>Pseudomonadati</taxon>
        <taxon>Pseudomonadota</taxon>
        <taxon>Gammaproteobacteria</taxon>
        <taxon>Enterobacterales</taxon>
        <taxon>Pectobacteriaceae</taxon>
        <taxon>Brenneria</taxon>
    </lineage>
</organism>
<dbReference type="RefSeq" id="WP_121574900.1">
    <property type="nucleotide sequence ID" value="NZ_MJLZ01000017.1"/>
</dbReference>
<keyword evidence="3 16" id="KW-0597">Phosphoprotein</keyword>
<dbReference type="InterPro" id="IPR012409">
    <property type="entry name" value="Sirohaem_synth"/>
</dbReference>
<comment type="catalytic activity">
    <reaction evidence="16">
        <text>uroporphyrinogen III + 2 S-adenosyl-L-methionine = precorrin-2 + 2 S-adenosyl-L-homocysteine + H(+)</text>
        <dbReference type="Rhea" id="RHEA:32459"/>
        <dbReference type="ChEBI" id="CHEBI:15378"/>
        <dbReference type="ChEBI" id="CHEBI:57308"/>
        <dbReference type="ChEBI" id="CHEBI:57856"/>
        <dbReference type="ChEBI" id="CHEBI:58827"/>
        <dbReference type="ChEBI" id="CHEBI:59789"/>
        <dbReference type="EC" id="2.1.1.107"/>
    </reaction>
</comment>
<dbReference type="InterPro" id="IPR035996">
    <property type="entry name" value="4pyrrol_Methylase_sf"/>
</dbReference>
<evidence type="ECO:0000256" key="1">
    <source>
        <dbReference type="ARBA" id="ARBA00005010"/>
    </source>
</evidence>
<feature type="binding site" evidence="16">
    <location>
        <begin position="43"/>
        <end position="44"/>
    </location>
    <ligand>
        <name>NAD(+)</name>
        <dbReference type="ChEBI" id="CHEBI:57540"/>
    </ligand>
</feature>
<dbReference type="InterPro" id="IPR050161">
    <property type="entry name" value="Siro_Cobalamin_biosynth"/>
</dbReference>
<comment type="pathway">
    <text evidence="16">Porphyrin-containing compound metabolism; siroheme biosynthesis; siroheme from sirohydrochlorin: step 1/1.</text>
</comment>
<dbReference type="InterPro" id="IPR019478">
    <property type="entry name" value="Sirohaem_synthase_dimer_dom"/>
</dbReference>
<dbReference type="GO" id="GO:0009236">
    <property type="term" value="P:cobalamin biosynthetic process"/>
    <property type="evidence" value="ECO:0007669"/>
    <property type="project" value="UniProtKB-UniRule"/>
</dbReference>
<keyword evidence="12 16" id="KW-0511">Multifunctional enzyme</keyword>
<comment type="similarity">
    <text evidence="16">In the C-terminal section; belongs to the precorrin methyltransferase family.</text>
</comment>
<dbReference type="FunFam" id="3.30.950.10:FF:000001">
    <property type="entry name" value="Siroheme synthase"/>
    <property type="match status" value="1"/>
</dbReference>
<protein>
    <recommendedName>
        <fullName evidence="16">Siroheme synthase</fullName>
    </recommendedName>
    <domain>
        <recommendedName>
            <fullName evidence="16">Uroporphyrinogen-III C-methyltransferase</fullName>
            <shortName evidence="16">Urogen III methylase</shortName>
            <ecNumber evidence="16">2.1.1.107</ecNumber>
        </recommendedName>
        <alternativeName>
            <fullName evidence="16">SUMT</fullName>
        </alternativeName>
        <alternativeName>
            <fullName evidence="16">Uroporphyrinogen III methylase</fullName>
            <shortName evidence="16">UROM</shortName>
        </alternativeName>
    </domain>
    <domain>
        <recommendedName>
            <fullName evidence="16">Precorrin-2 dehydrogenase</fullName>
            <ecNumber evidence="16">1.3.1.76</ecNumber>
        </recommendedName>
    </domain>
    <domain>
        <recommendedName>
            <fullName evidence="16">Sirohydrochlorin ferrochelatase</fullName>
            <ecNumber evidence="16">4.99.1.4</ecNumber>
        </recommendedName>
    </domain>
</protein>
<dbReference type="NCBIfam" id="TIGR01470">
    <property type="entry name" value="cysG_Nterm"/>
    <property type="match status" value="1"/>
</dbReference>
<evidence type="ECO:0000256" key="14">
    <source>
        <dbReference type="ARBA" id="ARBA00047561"/>
    </source>
</evidence>
<evidence type="ECO:0000256" key="6">
    <source>
        <dbReference type="ARBA" id="ARBA00022679"/>
    </source>
</evidence>
<dbReference type="OrthoDB" id="9815856at2"/>
<dbReference type="PROSITE" id="PS00840">
    <property type="entry name" value="SUMT_2"/>
    <property type="match status" value="1"/>
</dbReference>
<proteinExistence type="inferred from homology"/>
<dbReference type="GO" id="GO:0051266">
    <property type="term" value="F:sirohydrochlorin ferrochelatase activity"/>
    <property type="evidence" value="ECO:0007669"/>
    <property type="project" value="UniProtKB-EC"/>
</dbReference>
<dbReference type="GO" id="GO:0019354">
    <property type="term" value="P:siroheme biosynthetic process"/>
    <property type="evidence" value="ECO:0007669"/>
    <property type="project" value="UniProtKB-UniRule"/>
</dbReference>
<comment type="pathway">
    <text evidence="1 16">Porphyrin-containing compound metabolism; siroheme biosynthesis; sirohydrochlorin from precorrin-2: step 1/1.</text>
</comment>
<comment type="similarity">
    <text evidence="2 18">Belongs to the precorrin methyltransferase family.</text>
</comment>
<keyword evidence="11 16" id="KW-0627">Porphyrin biosynthesis</keyword>
<dbReference type="SUPFAM" id="SSF53790">
    <property type="entry name" value="Tetrapyrrole methylase"/>
    <property type="match status" value="1"/>
</dbReference>
<dbReference type="Gene3D" id="3.40.1010.10">
    <property type="entry name" value="Cobalt-precorrin-4 Transmethylase, Domain 1"/>
    <property type="match status" value="1"/>
</dbReference>
<feature type="domain" description="Tetrapyrrole methylase" evidence="19">
    <location>
        <begin position="224"/>
        <end position="433"/>
    </location>
</feature>
<keyword evidence="4 16" id="KW-0169">Cobalamin biosynthesis</keyword>
<dbReference type="SUPFAM" id="SSF51735">
    <property type="entry name" value="NAD(P)-binding Rossmann-fold domains"/>
    <property type="match status" value="1"/>
</dbReference>
<dbReference type="Gene3D" id="1.10.8.210">
    <property type="entry name" value="Sirohaem synthase, dimerisation domain"/>
    <property type="match status" value="1"/>
</dbReference>
<feature type="binding site" evidence="16">
    <location>
        <begin position="307"/>
        <end position="309"/>
    </location>
    <ligand>
        <name>S-adenosyl-L-methionine</name>
        <dbReference type="ChEBI" id="CHEBI:59789"/>
    </ligand>
</feature>
<evidence type="ECO:0000313" key="23">
    <source>
        <dbReference type="Proteomes" id="UP000285648"/>
    </source>
</evidence>
<dbReference type="PANTHER" id="PTHR45790">
    <property type="entry name" value="SIROHEME SYNTHASE-RELATED"/>
    <property type="match status" value="1"/>
</dbReference>
<dbReference type="SUPFAM" id="SSF75615">
    <property type="entry name" value="Siroheme synthase middle domains-like"/>
    <property type="match status" value="1"/>
</dbReference>
<evidence type="ECO:0000259" key="19">
    <source>
        <dbReference type="Pfam" id="PF00590"/>
    </source>
</evidence>
<dbReference type="InterPro" id="IPR003043">
    <property type="entry name" value="Uropor_MeTrfase_CS"/>
</dbReference>
<dbReference type="UniPathway" id="UPA00148">
    <property type="reaction ID" value="UER00211"/>
</dbReference>
<feature type="region of interest" description="Precorrin-2 dehydrogenase / sirohydrochlorin ferrochelatase" evidence="16">
    <location>
        <begin position="1"/>
        <end position="203"/>
    </location>
</feature>
<dbReference type="CDD" id="cd11642">
    <property type="entry name" value="SUMT"/>
    <property type="match status" value="1"/>
</dbReference>
<evidence type="ECO:0000256" key="18">
    <source>
        <dbReference type="RuleBase" id="RU003960"/>
    </source>
</evidence>
<evidence type="ECO:0000256" key="5">
    <source>
        <dbReference type="ARBA" id="ARBA00022603"/>
    </source>
</evidence>
<evidence type="ECO:0000313" key="22">
    <source>
        <dbReference type="EMBL" id="RLM24249.1"/>
    </source>
</evidence>
<dbReference type="EC" id="1.3.1.76" evidence="16"/>
<feature type="domain" description="Sirohaem synthase dimerisation" evidence="20">
    <location>
        <begin position="150"/>
        <end position="207"/>
    </location>
</feature>
<keyword evidence="5 16" id="KW-0489">Methyltransferase</keyword>
<dbReference type="EC" id="2.1.1.107" evidence="16"/>
<dbReference type="PROSITE" id="PS00839">
    <property type="entry name" value="SUMT_1"/>
    <property type="match status" value="1"/>
</dbReference>
<feature type="region of interest" description="Uroporphyrinogen-III C-methyltransferase" evidence="16">
    <location>
        <begin position="222"/>
        <end position="480"/>
    </location>
</feature>
<dbReference type="GO" id="GO:0051287">
    <property type="term" value="F:NAD binding"/>
    <property type="evidence" value="ECO:0007669"/>
    <property type="project" value="InterPro"/>
</dbReference>
<feature type="binding site" evidence="16">
    <location>
        <position position="312"/>
    </location>
    <ligand>
        <name>S-adenosyl-L-methionine</name>
        <dbReference type="ChEBI" id="CHEBI:59789"/>
    </ligand>
</feature>
<dbReference type="UniPathway" id="UPA00262">
    <property type="reaction ID" value="UER00211"/>
</dbReference>
<evidence type="ECO:0000256" key="10">
    <source>
        <dbReference type="ARBA" id="ARBA00023239"/>
    </source>
</evidence>
<dbReference type="PIRSF" id="PIRSF036426">
    <property type="entry name" value="Sirohaem_synth"/>
    <property type="match status" value="1"/>
</dbReference>
<comment type="function">
    <text evidence="16">Multifunctional enzyme that catalyzes the SAM-dependent methylations of uroporphyrinogen III at position C-2 and C-7 to form precorrin-2 via precorrin-1. Then it catalyzes the NAD-dependent ring dehydrogenation of precorrin-2 to yield sirohydrochlorin. Finally, it catalyzes the ferrochelation of sirohydrochlorin to yield siroheme.</text>
</comment>
<accession>A0A421DP73</accession>
<feature type="domain" description="Siroheme synthase central" evidence="21">
    <location>
        <begin position="120"/>
        <end position="145"/>
    </location>
</feature>
<dbReference type="NCBIfam" id="NF007922">
    <property type="entry name" value="PRK10637.1"/>
    <property type="match status" value="1"/>
</dbReference>
<dbReference type="InterPro" id="IPR006366">
    <property type="entry name" value="CobA/CysG_C"/>
</dbReference>
<comment type="catalytic activity">
    <reaction evidence="16">
        <text>siroheme + 2 H(+) = sirohydrochlorin + Fe(2+)</text>
        <dbReference type="Rhea" id="RHEA:24360"/>
        <dbReference type="ChEBI" id="CHEBI:15378"/>
        <dbReference type="ChEBI" id="CHEBI:29033"/>
        <dbReference type="ChEBI" id="CHEBI:58351"/>
        <dbReference type="ChEBI" id="CHEBI:60052"/>
        <dbReference type="EC" id="4.99.1.4"/>
    </reaction>
</comment>
<dbReference type="InterPro" id="IPR000878">
    <property type="entry name" value="4pyrrol_Mease"/>
</dbReference>
<sequence length="480" mass="51926">MNYLPLFADLRHRPVLVVGGGDVATRKIDLLQRAGAEVKVVAQSLSEHLAERHQSGQIEWLAQHFTPELLSGVFLVIAATDDGKLNAAVFDAANQRHLLVNVVDDQPKCSFIFPSIVDRSPLVVAISSGGQAPVLARILREKLEALLPASLGAMAQLAGGWRGRIKQHLHSVSDRRRFWERLFSGRFASLMAAGQVSQAEEELHQQLEQQQHEQQQPLANRGEIALVGAGPGDAGLLTLRGLQVIQQADVVLYDHLVSADILELVRRDAERICVGKRAGAHSVSQEETNRLLVTLAQQGKRVVRLKGGDPFIFGRGGEELQQAAQAGISFQVVPGITAAAGATAYAGIPLTHRDYAQSVVFITGHCRPDGQALEWATLARGRQTLAIYMGTVKAAEIAQQLIAHGRAAGTPVAVIGRGTRHDQQVLIGTLQQLEQLARQAPTPALLVIGEVVNLHRQIAWFGQQTPTVRQDSRSSVVNLA</sequence>
<dbReference type="Gene3D" id="3.40.50.720">
    <property type="entry name" value="NAD(P)-binding Rossmann-like Domain"/>
    <property type="match status" value="1"/>
</dbReference>
<evidence type="ECO:0000256" key="8">
    <source>
        <dbReference type="ARBA" id="ARBA00023002"/>
    </source>
</evidence>
<dbReference type="Gene3D" id="3.30.950.10">
    <property type="entry name" value="Methyltransferase, Cobalt-precorrin-4 Transmethylase, Domain 2"/>
    <property type="match status" value="1"/>
</dbReference>
<dbReference type="Pfam" id="PF13241">
    <property type="entry name" value="NAD_binding_7"/>
    <property type="match status" value="1"/>
</dbReference>
<dbReference type="InterPro" id="IPR037115">
    <property type="entry name" value="Sirohaem_synt_dimer_dom_sf"/>
</dbReference>
<dbReference type="InterPro" id="IPR006367">
    <property type="entry name" value="Sirohaem_synthase_N"/>
</dbReference>
<feature type="active site" description="Proton acceptor" evidence="16 17">
    <location>
        <position position="254"/>
    </location>
</feature>
<comment type="caution">
    <text evidence="22">The sequence shown here is derived from an EMBL/GenBank/DDBJ whole genome shotgun (WGS) entry which is preliminary data.</text>
</comment>
<evidence type="ECO:0000256" key="13">
    <source>
        <dbReference type="ARBA" id="ARBA00025705"/>
    </source>
</evidence>
<dbReference type="Pfam" id="PF10414">
    <property type="entry name" value="CysG_dimeriser"/>
    <property type="match status" value="1"/>
</dbReference>
<comment type="pathway">
    <text evidence="16">Cofactor biosynthesis; adenosylcobalamin biosynthesis; sirohydrochlorin from precorrin-2: step 1/1.</text>
</comment>
<evidence type="ECO:0000256" key="7">
    <source>
        <dbReference type="ARBA" id="ARBA00022691"/>
    </source>
</evidence>
<evidence type="ECO:0000256" key="17">
    <source>
        <dbReference type="PIRSR" id="PIRSR036426-1"/>
    </source>
</evidence>
<dbReference type="EC" id="4.99.1.4" evidence="16"/>
<feature type="binding site" evidence="16">
    <location>
        <begin position="22"/>
        <end position="23"/>
    </location>
    <ligand>
        <name>NAD(+)</name>
        <dbReference type="ChEBI" id="CHEBI:57540"/>
    </ligand>
</feature>
<dbReference type="NCBIfam" id="TIGR01469">
    <property type="entry name" value="cobA_cysG_Cterm"/>
    <property type="match status" value="1"/>
</dbReference>
<dbReference type="FunFam" id="3.40.1010.10:FF:000001">
    <property type="entry name" value="Siroheme synthase"/>
    <property type="match status" value="1"/>
</dbReference>
<comment type="similarity">
    <text evidence="16">In the N-terminal section; belongs to the precorrin-2 dehydrogenase / sirohydrochlorin ferrochelatase family.</text>
</comment>
<evidence type="ECO:0000256" key="15">
    <source>
        <dbReference type="ARBA" id="ARBA00060548"/>
    </source>
</evidence>
<keyword evidence="9 16" id="KW-0520">NAD</keyword>
<evidence type="ECO:0000259" key="20">
    <source>
        <dbReference type="Pfam" id="PF10414"/>
    </source>
</evidence>
<evidence type="ECO:0000259" key="21">
    <source>
        <dbReference type="Pfam" id="PF14824"/>
    </source>
</evidence>
<evidence type="ECO:0000256" key="2">
    <source>
        <dbReference type="ARBA" id="ARBA00005879"/>
    </source>
</evidence>
<dbReference type="HAMAP" id="MF_01646">
    <property type="entry name" value="Siroheme_synth"/>
    <property type="match status" value="1"/>
</dbReference>
<comment type="pathway">
    <text evidence="13 16">Porphyrin-containing compound metabolism; siroheme biosynthesis; precorrin-2 from uroporphyrinogen III: step 1/1.</text>
</comment>
<gene>
    <name evidence="16" type="primary">cysG</name>
    <name evidence="22" type="ORF">BIY29_09245</name>
</gene>
<dbReference type="InterPro" id="IPR014776">
    <property type="entry name" value="4pyrrole_Mease_sub2"/>
</dbReference>
<dbReference type="NCBIfam" id="NF004790">
    <property type="entry name" value="PRK06136.1"/>
    <property type="match status" value="1"/>
</dbReference>
<feature type="binding site" evidence="16">
    <location>
        <begin position="337"/>
        <end position="338"/>
    </location>
    <ligand>
        <name>S-adenosyl-L-methionine</name>
        <dbReference type="ChEBI" id="CHEBI:59789"/>
    </ligand>
</feature>
<keyword evidence="8 16" id="KW-0560">Oxidoreductase</keyword>
<dbReference type="InterPro" id="IPR014777">
    <property type="entry name" value="4pyrrole_Mease_sub1"/>
</dbReference>
<evidence type="ECO:0000256" key="9">
    <source>
        <dbReference type="ARBA" id="ARBA00023027"/>
    </source>
</evidence>
<keyword evidence="7 16" id="KW-0949">S-adenosyl-L-methionine</keyword>
<name>A0A421DP73_9GAMM</name>
<feature type="binding site" evidence="16">
    <location>
        <position position="231"/>
    </location>
    <ligand>
        <name>S-adenosyl-L-methionine</name>
        <dbReference type="ChEBI" id="CHEBI:59789"/>
    </ligand>
</feature>
<evidence type="ECO:0000256" key="11">
    <source>
        <dbReference type="ARBA" id="ARBA00023244"/>
    </source>
</evidence>
<dbReference type="GO" id="GO:0043115">
    <property type="term" value="F:precorrin-2 dehydrogenase activity"/>
    <property type="evidence" value="ECO:0007669"/>
    <property type="project" value="UniProtKB-UniRule"/>
</dbReference>
<dbReference type="GO" id="GO:0004851">
    <property type="term" value="F:uroporphyrin-III C-methyltransferase activity"/>
    <property type="evidence" value="ECO:0007669"/>
    <property type="project" value="UniProtKB-UniRule"/>
</dbReference>
<feature type="binding site" evidence="16">
    <location>
        <position position="389"/>
    </location>
    <ligand>
        <name>S-adenosyl-L-methionine</name>
        <dbReference type="ChEBI" id="CHEBI:59789"/>
    </ligand>
</feature>
<feature type="active site" description="Proton donor" evidence="16 17">
    <location>
        <position position="276"/>
    </location>
</feature>
<dbReference type="EMBL" id="MJLZ01000017">
    <property type="protein sequence ID" value="RLM24249.1"/>
    <property type="molecule type" value="Genomic_DNA"/>
</dbReference>
<dbReference type="GO" id="GO:0032259">
    <property type="term" value="P:methylation"/>
    <property type="evidence" value="ECO:0007669"/>
    <property type="project" value="UniProtKB-KW"/>
</dbReference>
<dbReference type="Pfam" id="PF14824">
    <property type="entry name" value="Sirohm_synth_M"/>
    <property type="match status" value="1"/>
</dbReference>
<keyword evidence="10 16" id="KW-0456">Lyase</keyword>
<comment type="pathway">
    <text evidence="15 16">Cofactor biosynthesis; adenosylcobalamin biosynthesis; precorrin-2 from uroporphyrinogen III: step 1/1.</text>
</comment>